<name>A0ABP0FBG8_CLALP</name>
<keyword evidence="2" id="KW-1185">Reference proteome</keyword>
<sequence length="98" mass="11004">MTWSAVCSVTPHSHPDEGASPHLCIFERKRLTTVRRRLSLTQAGLARDIPDGFGSASAMKSQSLESLLSRWWSLEWGMEKMFRVQRAASERNHGSFAA</sequence>
<evidence type="ECO:0000313" key="2">
    <source>
        <dbReference type="Proteomes" id="UP001642483"/>
    </source>
</evidence>
<gene>
    <name evidence="1" type="ORF">CVLEPA_LOCUS6439</name>
</gene>
<dbReference type="Proteomes" id="UP001642483">
    <property type="component" value="Unassembled WGS sequence"/>
</dbReference>
<proteinExistence type="predicted"/>
<reference evidence="1 2" key="1">
    <citation type="submission" date="2024-02" db="EMBL/GenBank/DDBJ databases">
        <authorList>
            <person name="Daric V."/>
            <person name="Darras S."/>
        </authorList>
    </citation>
    <scope>NUCLEOTIDE SEQUENCE [LARGE SCALE GENOMIC DNA]</scope>
</reference>
<evidence type="ECO:0008006" key="3">
    <source>
        <dbReference type="Google" id="ProtNLM"/>
    </source>
</evidence>
<accession>A0ABP0FBG8</accession>
<comment type="caution">
    <text evidence="1">The sequence shown here is derived from an EMBL/GenBank/DDBJ whole genome shotgun (WGS) entry which is preliminary data.</text>
</comment>
<evidence type="ECO:0000313" key="1">
    <source>
        <dbReference type="EMBL" id="CAK8677037.1"/>
    </source>
</evidence>
<dbReference type="EMBL" id="CAWYQH010000035">
    <property type="protein sequence ID" value="CAK8677037.1"/>
    <property type="molecule type" value="Genomic_DNA"/>
</dbReference>
<organism evidence="1 2">
    <name type="scientific">Clavelina lepadiformis</name>
    <name type="common">Light-bulb sea squirt</name>
    <name type="synonym">Ascidia lepadiformis</name>
    <dbReference type="NCBI Taxonomy" id="159417"/>
    <lineage>
        <taxon>Eukaryota</taxon>
        <taxon>Metazoa</taxon>
        <taxon>Chordata</taxon>
        <taxon>Tunicata</taxon>
        <taxon>Ascidiacea</taxon>
        <taxon>Aplousobranchia</taxon>
        <taxon>Clavelinidae</taxon>
        <taxon>Clavelina</taxon>
    </lineage>
</organism>
<protein>
    <recommendedName>
        <fullName evidence="3">HTH cro/C1-type domain-containing protein</fullName>
    </recommendedName>
</protein>